<gene>
    <name evidence="9" type="ORF">Pa4123_29750</name>
</gene>
<evidence type="ECO:0000313" key="9">
    <source>
        <dbReference type="EMBL" id="GLH97700.1"/>
    </source>
</evidence>
<feature type="transmembrane region" description="Helical" evidence="7">
    <location>
        <begin position="20"/>
        <end position="46"/>
    </location>
</feature>
<evidence type="ECO:0000256" key="5">
    <source>
        <dbReference type="ARBA" id="ARBA00022989"/>
    </source>
</evidence>
<proteinExistence type="inferred from homology"/>
<feature type="domain" description="VTT" evidence="8">
    <location>
        <begin position="38"/>
        <end position="160"/>
    </location>
</feature>
<keyword evidence="6 7" id="KW-0472">Membrane</keyword>
<comment type="subcellular location">
    <subcellularLocation>
        <location evidence="1 7">Cell membrane</location>
        <topology evidence="1 7">Multi-pass membrane protein</topology>
    </subcellularLocation>
</comment>
<feature type="transmembrane region" description="Helical" evidence="7">
    <location>
        <begin position="113"/>
        <end position="134"/>
    </location>
</feature>
<evidence type="ECO:0000256" key="2">
    <source>
        <dbReference type="ARBA" id="ARBA00010792"/>
    </source>
</evidence>
<evidence type="ECO:0000313" key="10">
    <source>
        <dbReference type="Proteomes" id="UP001144280"/>
    </source>
</evidence>
<keyword evidence="10" id="KW-1185">Reference proteome</keyword>
<reference evidence="9" key="1">
    <citation type="submission" date="2022-12" db="EMBL/GenBank/DDBJ databases">
        <title>New Phytohabitans aurantiacus sp. RD004123 nov., an actinomycete isolated from soil.</title>
        <authorList>
            <person name="Triningsih D.W."/>
            <person name="Harunari E."/>
            <person name="Igarashi Y."/>
        </authorList>
    </citation>
    <scope>NUCLEOTIDE SEQUENCE</scope>
    <source>
        <strain evidence="9">RD004123</strain>
    </source>
</reference>
<accession>A0ABQ5QTU8</accession>
<evidence type="ECO:0000256" key="1">
    <source>
        <dbReference type="ARBA" id="ARBA00004651"/>
    </source>
</evidence>
<dbReference type="PANTHER" id="PTHR30353">
    <property type="entry name" value="INNER MEMBRANE PROTEIN DEDA-RELATED"/>
    <property type="match status" value="1"/>
</dbReference>
<feature type="transmembrane region" description="Helical" evidence="7">
    <location>
        <begin position="58"/>
        <end position="77"/>
    </location>
</feature>
<evidence type="ECO:0000256" key="4">
    <source>
        <dbReference type="ARBA" id="ARBA00022692"/>
    </source>
</evidence>
<dbReference type="InterPro" id="IPR032818">
    <property type="entry name" value="DedA-like"/>
</dbReference>
<evidence type="ECO:0000256" key="7">
    <source>
        <dbReference type="RuleBase" id="RU367016"/>
    </source>
</evidence>
<dbReference type="EMBL" id="BSDI01000012">
    <property type="protein sequence ID" value="GLH97700.1"/>
    <property type="molecule type" value="Genomic_DNA"/>
</dbReference>
<comment type="similarity">
    <text evidence="2 7">Belongs to the DedA family.</text>
</comment>
<organism evidence="9 10">
    <name type="scientific">Phytohabitans aurantiacus</name>
    <dbReference type="NCBI Taxonomy" id="3016789"/>
    <lineage>
        <taxon>Bacteria</taxon>
        <taxon>Bacillati</taxon>
        <taxon>Actinomycetota</taxon>
        <taxon>Actinomycetes</taxon>
        <taxon>Micromonosporales</taxon>
        <taxon>Micromonosporaceae</taxon>
    </lineage>
</organism>
<dbReference type="Proteomes" id="UP001144280">
    <property type="component" value="Unassembled WGS sequence"/>
</dbReference>
<dbReference type="PANTHER" id="PTHR30353:SF15">
    <property type="entry name" value="INNER MEMBRANE PROTEIN YABI"/>
    <property type="match status" value="1"/>
</dbReference>
<sequence length="202" mass="20982">MGMTEWLGWIGDLPTGVVMAALSVIMLLDAIPLVGVLVPGDVMVLAAVGARGPMSGGGVLFGVVAGCLAGWSLTFMAGRHLGDRIRRGRLGRWIGEARWAAAERALRQNGAGIVIAAPFLPVLNALMPLAAGGLRMPYRRFITSAALGAALWAGLYVVLGLIGQAIGGLLANDLVTMAATITIGLSIGWVMLLNTRRRFAPA</sequence>
<keyword evidence="4 7" id="KW-0812">Transmembrane</keyword>
<dbReference type="Pfam" id="PF09335">
    <property type="entry name" value="VTT_dom"/>
    <property type="match status" value="1"/>
</dbReference>
<dbReference type="InterPro" id="IPR032816">
    <property type="entry name" value="VTT_dom"/>
</dbReference>
<protein>
    <recommendedName>
        <fullName evidence="8">VTT domain-containing protein</fullName>
    </recommendedName>
</protein>
<keyword evidence="3 7" id="KW-1003">Cell membrane</keyword>
<comment type="caution">
    <text evidence="9">The sequence shown here is derived from an EMBL/GenBank/DDBJ whole genome shotgun (WGS) entry which is preliminary data.</text>
</comment>
<name>A0ABQ5QTU8_9ACTN</name>
<keyword evidence="5 7" id="KW-1133">Transmembrane helix</keyword>
<feature type="transmembrane region" description="Helical" evidence="7">
    <location>
        <begin position="141"/>
        <end position="162"/>
    </location>
</feature>
<feature type="transmembrane region" description="Helical" evidence="7">
    <location>
        <begin position="174"/>
        <end position="193"/>
    </location>
</feature>
<evidence type="ECO:0000259" key="8">
    <source>
        <dbReference type="Pfam" id="PF09335"/>
    </source>
</evidence>
<evidence type="ECO:0000256" key="3">
    <source>
        <dbReference type="ARBA" id="ARBA00022475"/>
    </source>
</evidence>
<evidence type="ECO:0000256" key="6">
    <source>
        <dbReference type="ARBA" id="ARBA00023136"/>
    </source>
</evidence>